<reference evidence="2" key="1">
    <citation type="submission" date="2011-07" db="EMBL/GenBank/DDBJ databases">
        <title>The Genome Sequence of Exophiala (Wangiella) dermatitidis NIH/UT8656.</title>
        <authorList>
            <consortium name="The Broad Institute Genome Sequencing Platform"/>
            <person name="Cuomo C."/>
            <person name="Wang Z."/>
            <person name="Hunicke-Smith S."/>
            <person name="Szanislo P.J."/>
            <person name="Earl A."/>
            <person name="Young S.K."/>
            <person name="Zeng Q."/>
            <person name="Gargeya S."/>
            <person name="Fitzgerald M."/>
            <person name="Haas B."/>
            <person name="Abouelleil A."/>
            <person name="Alvarado L."/>
            <person name="Arachchi H.M."/>
            <person name="Berlin A."/>
            <person name="Brown A."/>
            <person name="Chapman S.B."/>
            <person name="Chen Z."/>
            <person name="Dunbar C."/>
            <person name="Freedman E."/>
            <person name="Gearin G."/>
            <person name="Gellesch M."/>
            <person name="Goldberg J."/>
            <person name="Griggs A."/>
            <person name="Gujja S."/>
            <person name="Heiman D."/>
            <person name="Howarth C."/>
            <person name="Larson L."/>
            <person name="Lui A."/>
            <person name="MacDonald P.J.P."/>
            <person name="Montmayeur A."/>
            <person name="Murphy C."/>
            <person name="Neiman D."/>
            <person name="Pearson M."/>
            <person name="Priest M."/>
            <person name="Roberts A."/>
            <person name="Saif S."/>
            <person name="Shea T."/>
            <person name="Shenoy N."/>
            <person name="Sisk P."/>
            <person name="Stolte C."/>
            <person name="Sykes S."/>
            <person name="Wortman J."/>
            <person name="Nusbaum C."/>
            <person name="Birren B."/>
        </authorList>
    </citation>
    <scope>NUCLEOTIDE SEQUENCE</scope>
    <source>
        <strain evidence="2">NIH/UT8656</strain>
    </source>
</reference>
<proteinExistence type="predicted"/>
<evidence type="ECO:0000313" key="2">
    <source>
        <dbReference type="EMBL" id="EHY61081.1"/>
    </source>
</evidence>
<name>H6CBD4_EXODN</name>
<keyword evidence="3" id="KW-1185">Reference proteome</keyword>
<evidence type="ECO:0000256" key="1">
    <source>
        <dbReference type="SAM" id="MobiDB-lite"/>
    </source>
</evidence>
<accession>H6CBD4</accession>
<dbReference type="EMBL" id="JH226137">
    <property type="protein sequence ID" value="EHY61081.1"/>
    <property type="molecule type" value="Genomic_DNA"/>
</dbReference>
<sequence>MACDNRPPGWNKYISERWHLSQYGSQLKDGAQFEPLEGNSKAGLKLDAVMADYRINEALRRLEYVPTSPSLRPVPGTEWSLVRLQPEEDYLTLESPQGSDEGPVWDISPTPSWETKLSPQAHFLLMTKDYKGPKSVSTAIIKRRSPKINAKKTRGRIQKVSCKRKHPMLTRAAARQKSGQSKRLYDLNRPPSMAELNATEN</sequence>
<dbReference type="AlphaFoldDB" id="H6CBD4"/>
<gene>
    <name evidence="2" type="ORF">HMPREF1120_09019</name>
</gene>
<dbReference type="RefSeq" id="XP_009161542.1">
    <property type="nucleotide sequence ID" value="XM_009163294.1"/>
</dbReference>
<organism evidence="2 3">
    <name type="scientific">Exophiala dermatitidis (strain ATCC 34100 / CBS 525.76 / NIH/UT8656)</name>
    <name type="common">Black yeast</name>
    <name type="synonym">Wangiella dermatitidis</name>
    <dbReference type="NCBI Taxonomy" id="858893"/>
    <lineage>
        <taxon>Eukaryota</taxon>
        <taxon>Fungi</taxon>
        <taxon>Dikarya</taxon>
        <taxon>Ascomycota</taxon>
        <taxon>Pezizomycotina</taxon>
        <taxon>Eurotiomycetes</taxon>
        <taxon>Chaetothyriomycetidae</taxon>
        <taxon>Chaetothyriales</taxon>
        <taxon>Herpotrichiellaceae</taxon>
        <taxon>Exophiala</taxon>
    </lineage>
</organism>
<evidence type="ECO:0000313" key="3">
    <source>
        <dbReference type="Proteomes" id="UP000007304"/>
    </source>
</evidence>
<protein>
    <submittedName>
        <fullName evidence="2">Uncharacterized protein</fullName>
    </submittedName>
</protein>
<feature type="compositionally biased region" description="Basic residues" evidence="1">
    <location>
        <begin position="148"/>
        <end position="168"/>
    </location>
</feature>
<dbReference type="VEuPathDB" id="FungiDB:HMPREF1120_09019"/>
<dbReference type="InParanoid" id="H6CBD4"/>
<dbReference type="Proteomes" id="UP000007304">
    <property type="component" value="Unassembled WGS sequence"/>
</dbReference>
<dbReference type="HOGENOM" id="CLU_1360411_0_0_1"/>
<dbReference type="GeneID" id="20313658"/>
<feature type="region of interest" description="Disordered" evidence="1">
    <location>
        <begin position="148"/>
        <end position="201"/>
    </location>
</feature>